<dbReference type="OrthoDB" id="263480at2"/>
<dbReference type="GO" id="GO:0006352">
    <property type="term" value="P:DNA-templated transcription initiation"/>
    <property type="evidence" value="ECO:0007669"/>
    <property type="project" value="InterPro"/>
</dbReference>
<protein>
    <submittedName>
        <fullName evidence="2">RNA polymerase sigma factor</fullName>
    </submittedName>
</protein>
<name>A0A5C5UTQ4_9PLAN</name>
<accession>A0A5C5UTQ4</accession>
<dbReference type="InterPro" id="IPR013325">
    <property type="entry name" value="RNA_pol_sigma_r2"/>
</dbReference>
<comment type="caution">
    <text evidence="2">The sequence shown here is derived from an EMBL/GenBank/DDBJ whole genome shotgun (WGS) entry which is preliminary data.</text>
</comment>
<evidence type="ECO:0000313" key="2">
    <source>
        <dbReference type="EMBL" id="TWT29814.1"/>
    </source>
</evidence>
<dbReference type="GO" id="GO:0003700">
    <property type="term" value="F:DNA-binding transcription factor activity"/>
    <property type="evidence" value="ECO:0007669"/>
    <property type="project" value="InterPro"/>
</dbReference>
<dbReference type="RefSeq" id="WP_146512686.1">
    <property type="nucleotide sequence ID" value="NZ_SIHI01000110.1"/>
</dbReference>
<evidence type="ECO:0000313" key="3">
    <source>
        <dbReference type="Proteomes" id="UP000317243"/>
    </source>
</evidence>
<keyword evidence="3" id="KW-1185">Reference proteome</keyword>
<proteinExistence type="predicted"/>
<dbReference type="SUPFAM" id="SSF88946">
    <property type="entry name" value="Sigma2 domain of RNA polymerase sigma factors"/>
    <property type="match status" value="1"/>
</dbReference>
<sequence length="190" mass="21956">MKRSTRGLPDLGAELTSGFAGRLIQKKAGQICWSLNLNAHDREDLEQSFRLEVWRRAEAFDSGRGCWRAFVTTMLDRLTATEYRKRRATKLNVRSLSDEIDDQTSLGDLLSGQDGRRRRGVANDSERERIVREKLQWLRDQLDLDGQKITEMLLHLHVSEVARRLGIPRSTLVDRIHKLRRPLQTLGPNK</sequence>
<organism evidence="2 3">
    <name type="scientific">Thalassoglobus neptunius</name>
    <dbReference type="NCBI Taxonomy" id="1938619"/>
    <lineage>
        <taxon>Bacteria</taxon>
        <taxon>Pseudomonadati</taxon>
        <taxon>Planctomycetota</taxon>
        <taxon>Planctomycetia</taxon>
        <taxon>Planctomycetales</taxon>
        <taxon>Planctomycetaceae</taxon>
        <taxon>Thalassoglobus</taxon>
    </lineage>
</organism>
<dbReference type="Proteomes" id="UP000317243">
    <property type="component" value="Unassembled WGS sequence"/>
</dbReference>
<dbReference type="Pfam" id="PF04542">
    <property type="entry name" value="Sigma70_r2"/>
    <property type="match status" value="1"/>
</dbReference>
<dbReference type="AlphaFoldDB" id="A0A5C5UTQ4"/>
<dbReference type="InterPro" id="IPR007627">
    <property type="entry name" value="RNA_pol_sigma70_r2"/>
</dbReference>
<dbReference type="Gene3D" id="1.10.1740.10">
    <property type="match status" value="1"/>
</dbReference>
<gene>
    <name evidence="2" type="ORF">KOR42_54830</name>
</gene>
<reference evidence="2 3" key="1">
    <citation type="submission" date="2019-02" db="EMBL/GenBank/DDBJ databases">
        <title>Deep-cultivation of Planctomycetes and their phenomic and genomic characterization uncovers novel biology.</title>
        <authorList>
            <person name="Wiegand S."/>
            <person name="Jogler M."/>
            <person name="Boedeker C."/>
            <person name="Pinto D."/>
            <person name="Vollmers J."/>
            <person name="Rivas-Marin E."/>
            <person name="Kohn T."/>
            <person name="Peeters S.H."/>
            <person name="Heuer A."/>
            <person name="Rast P."/>
            <person name="Oberbeckmann S."/>
            <person name="Bunk B."/>
            <person name="Jeske O."/>
            <person name="Meyerdierks A."/>
            <person name="Storesund J.E."/>
            <person name="Kallscheuer N."/>
            <person name="Luecker S."/>
            <person name="Lage O.M."/>
            <person name="Pohl T."/>
            <person name="Merkel B.J."/>
            <person name="Hornburger P."/>
            <person name="Mueller R.-W."/>
            <person name="Bruemmer F."/>
            <person name="Labrenz M."/>
            <person name="Spormann A.M."/>
            <person name="Op Den Camp H."/>
            <person name="Overmann J."/>
            <person name="Amann R."/>
            <person name="Jetten M.S.M."/>
            <person name="Mascher T."/>
            <person name="Medema M.H."/>
            <person name="Devos D.P."/>
            <person name="Kaster A.-K."/>
            <person name="Ovreas L."/>
            <person name="Rohde M."/>
            <person name="Galperin M.Y."/>
            <person name="Jogler C."/>
        </authorList>
    </citation>
    <scope>NUCLEOTIDE SEQUENCE [LARGE SCALE GENOMIC DNA]</scope>
    <source>
        <strain evidence="2 3">KOR42</strain>
    </source>
</reference>
<evidence type="ECO:0000259" key="1">
    <source>
        <dbReference type="Pfam" id="PF04542"/>
    </source>
</evidence>
<feature type="domain" description="RNA polymerase sigma-70 region 2" evidence="1">
    <location>
        <begin position="31"/>
        <end position="88"/>
    </location>
</feature>
<dbReference type="EMBL" id="SIHI01000110">
    <property type="protein sequence ID" value="TWT29814.1"/>
    <property type="molecule type" value="Genomic_DNA"/>
</dbReference>